<dbReference type="Gramene" id="PHT61064">
    <property type="protein sequence ID" value="PHT61064"/>
    <property type="gene ID" value="T459_35085"/>
</dbReference>
<accession>A0A2G2XU64</accession>
<protein>
    <submittedName>
        <fullName evidence="2">Uncharacterized protein</fullName>
    </submittedName>
</protein>
<sequence>MIQEKLIVVKNIDTKSVTQNPNQRTSRPDVSSKSNNKKRQESKDNFTPVGELYANLFQRLVMWGMITPLLGHIFNPRSRNFDPDVRCAYHSNAQGHSIEDYADLKSEIEKMIQDRSIMVQNIDSEESSR</sequence>
<reference evidence="2 3" key="2">
    <citation type="journal article" date="2017" name="Genome Biol.">
        <title>New reference genome sequences of hot pepper reveal the massive evolution of plant disease-resistance genes by retroduplication.</title>
        <authorList>
            <person name="Kim S."/>
            <person name="Park J."/>
            <person name="Yeom S.I."/>
            <person name="Kim Y.M."/>
            <person name="Seo E."/>
            <person name="Kim K.T."/>
            <person name="Kim M.S."/>
            <person name="Lee J.M."/>
            <person name="Cheong K."/>
            <person name="Shin H.S."/>
            <person name="Kim S.B."/>
            <person name="Han K."/>
            <person name="Lee J."/>
            <person name="Park M."/>
            <person name="Lee H.A."/>
            <person name="Lee H.Y."/>
            <person name="Lee Y."/>
            <person name="Oh S."/>
            <person name="Lee J.H."/>
            <person name="Choi E."/>
            <person name="Choi E."/>
            <person name="Lee S.E."/>
            <person name="Jeon J."/>
            <person name="Kim H."/>
            <person name="Choi G."/>
            <person name="Song H."/>
            <person name="Lee J."/>
            <person name="Lee S.C."/>
            <person name="Kwon J.K."/>
            <person name="Lee H.Y."/>
            <person name="Koo N."/>
            <person name="Hong Y."/>
            <person name="Kim R.W."/>
            <person name="Kang W.H."/>
            <person name="Huh J.H."/>
            <person name="Kang B.C."/>
            <person name="Yang T.J."/>
            <person name="Lee Y.H."/>
            <person name="Bennetzen J.L."/>
            <person name="Choi D."/>
        </authorList>
    </citation>
    <scope>NUCLEOTIDE SEQUENCE [LARGE SCALE GENOMIC DNA]</scope>
    <source>
        <strain evidence="3">cv. CM334</strain>
    </source>
</reference>
<keyword evidence="3" id="KW-1185">Reference proteome</keyword>
<feature type="compositionally biased region" description="Polar residues" evidence="1">
    <location>
        <begin position="14"/>
        <end position="34"/>
    </location>
</feature>
<reference evidence="2 3" key="1">
    <citation type="journal article" date="2014" name="Nat. Genet.">
        <title>Genome sequence of the hot pepper provides insights into the evolution of pungency in Capsicum species.</title>
        <authorList>
            <person name="Kim S."/>
            <person name="Park M."/>
            <person name="Yeom S.I."/>
            <person name="Kim Y.M."/>
            <person name="Lee J.M."/>
            <person name="Lee H.A."/>
            <person name="Seo E."/>
            <person name="Choi J."/>
            <person name="Cheong K."/>
            <person name="Kim K.T."/>
            <person name="Jung K."/>
            <person name="Lee G.W."/>
            <person name="Oh S.K."/>
            <person name="Bae C."/>
            <person name="Kim S.B."/>
            <person name="Lee H.Y."/>
            <person name="Kim S.Y."/>
            <person name="Kim M.S."/>
            <person name="Kang B.C."/>
            <person name="Jo Y.D."/>
            <person name="Yang H.B."/>
            <person name="Jeong H.J."/>
            <person name="Kang W.H."/>
            <person name="Kwon J.K."/>
            <person name="Shin C."/>
            <person name="Lim J.Y."/>
            <person name="Park J.H."/>
            <person name="Huh J.H."/>
            <person name="Kim J.S."/>
            <person name="Kim B.D."/>
            <person name="Cohen O."/>
            <person name="Paran I."/>
            <person name="Suh M.C."/>
            <person name="Lee S.B."/>
            <person name="Kim Y.K."/>
            <person name="Shin Y."/>
            <person name="Noh S.J."/>
            <person name="Park J."/>
            <person name="Seo Y.S."/>
            <person name="Kwon S.Y."/>
            <person name="Kim H.A."/>
            <person name="Park J.M."/>
            <person name="Kim H.J."/>
            <person name="Choi S.B."/>
            <person name="Bosland P.W."/>
            <person name="Reeves G."/>
            <person name="Jo S.H."/>
            <person name="Lee B.W."/>
            <person name="Cho H.T."/>
            <person name="Choi H.S."/>
            <person name="Lee M.S."/>
            <person name="Yu Y."/>
            <person name="Do Choi Y."/>
            <person name="Park B.S."/>
            <person name="van Deynze A."/>
            <person name="Ashrafi H."/>
            <person name="Hill T."/>
            <person name="Kim W.T."/>
            <person name="Pai H.S."/>
            <person name="Ahn H.K."/>
            <person name="Yeam I."/>
            <person name="Giovannoni J.J."/>
            <person name="Rose J.K."/>
            <person name="Sorensen I."/>
            <person name="Lee S.J."/>
            <person name="Kim R.W."/>
            <person name="Choi I.Y."/>
            <person name="Choi B.S."/>
            <person name="Lim J.S."/>
            <person name="Lee Y.H."/>
            <person name="Choi D."/>
        </authorList>
    </citation>
    <scope>NUCLEOTIDE SEQUENCE [LARGE SCALE GENOMIC DNA]</scope>
    <source>
        <strain evidence="3">cv. CM334</strain>
    </source>
</reference>
<dbReference type="Proteomes" id="UP000222542">
    <property type="component" value="Unassembled WGS sequence"/>
</dbReference>
<evidence type="ECO:0000313" key="3">
    <source>
        <dbReference type="Proteomes" id="UP000222542"/>
    </source>
</evidence>
<evidence type="ECO:0000256" key="1">
    <source>
        <dbReference type="SAM" id="MobiDB-lite"/>
    </source>
</evidence>
<dbReference type="AlphaFoldDB" id="A0A2G2XU64"/>
<evidence type="ECO:0000313" key="2">
    <source>
        <dbReference type="EMBL" id="PHT61064.1"/>
    </source>
</evidence>
<proteinExistence type="predicted"/>
<dbReference type="PANTHER" id="PTHR32108:SF9">
    <property type="entry name" value="REVERSE TRANSCRIPTASE RNASE H-LIKE DOMAIN-CONTAINING PROTEIN"/>
    <property type="match status" value="1"/>
</dbReference>
<gene>
    <name evidence="2" type="ORF">T459_35085</name>
</gene>
<comment type="caution">
    <text evidence="2">The sequence shown here is derived from an EMBL/GenBank/DDBJ whole genome shotgun (WGS) entry which is preliminary data.</text>
</comment>
<organism evidence="2 3">
    <name type="scientific">Capsicum annuum</name>
    <name type="common">Capsicum pepper</name>
    <dbReference type="NCBI Taxonomy" id="4072"/>
    <lineage>
        <taxon>Eukaryota</taxon>
        <taxon>Viridiplantae</taxon>
        <taxon>Streptophyta</taxon>
        <taxon>Embryophyta</taxon>
        <taxon>Tracheophyta</taxon>
        <taxon>Spermatophyta</taxon>
        <taxon>Magnoliopsida</taxon>
        <taxon>eudicotyledons</taxon>
        <taxon>Gunneridae</taxon>
        <taxon>Pentapetalae</taxon>
        <taxon>asterids</taxon>
        <taxon>lamiids</taxon>
        <taxon>Solanales</taxon>
        <taxon>Solanaceae</taxon>
        <taxon>Solanoideae</taxon>
        <taxon>Capsiceae</taxon>
        <taxon>Capsicum</taxon>
    </lineage>
</organism>
<name>A0A2G2XU64_CAPAN</name>
<feature type="region of interest" description="Disordered" evidence="1">
    <location>
        <begin position="13"/>
        <end position="45"/>
    </location>
</feature>
<dbReference type="PANTHER" id="PTHR32108">
    <property type="entry name" value="DNA-DIRECTED RNA POLYMERASE SUBUNIT ALPHA"/>
    <property type="match status" value="1"/>
</dbReference>
<dbReference type="EMBL" id="AYRZ02000287">
    <property type="protein sequence ID" value="PHT61064.1"/>
    <property type="molecule type" value="Genomic_DNA"/>
</dbReference>
<dbReference type="STRING" id="4072.A0A2G2XU64"/>